<feature type="region of interest" description="Disordered" evidence="1">
    <location>
        <begin position="215"/>
        <end position="243"/>
    </location>
</feature>
<dbReference type="OrthoDB" id="1847229at2759"/>
<reference evidence="2" key="1">
    <citation type="journal article" date="2023" name="Plant J.">
        <title>The genome of the king protea, Protea cynaroides.</title>
        <authorList>
            <person name="Chang J."/>
            <person name="Duong T.A."/>
            <person name="Schoeman C."/>
            <person name="Ma X."/>
            <person name="Roodt D."/>
            <person name="Barker N."/>
            <person name="Li Z."/>
            <person name="Van de Peer Y."/>
            <person name="Mizrachi E."/>
        </authorList>
    </citation>
    <scope>NUCLEOTIDE SEQUENCE</scope>
    <source>
        <tissue evidence="2">Young leaves</tissue>
    </source>
</reference>
<evidence type="ECO:0000313" key="2">
    <source>
        <dbReference type="EMBL" id="KAJ4953730.1"/>
    </source>
</evidence>
<organism evidence="2 3">
    <name type="scientific">Protea cynaroides</name>
    <dbReference type="NCBI Taxonomy" id="273540"/>
    <lineage>
        <taxon>Eukaryota</taxon>
        <taxon>Viridiplantae</taxon>
        <taxon>Streptophyta</taxon>
        <taxon>Embryophyta</taxon>
        <taxon>Tracheophyta</taxon>
        <taxon>Spermatophyta</taxon>
        <taxon>Magnoliopsida</taxon>
        <taxon>Proteales</taxon>
        <taxon>Proteaceae</taxon>
        <taxon>Protea</taxon>
    </lineage>
</organism>
<protein>
    <submittedName>
        <fullName evidence="2">Uncharacterized protein</fullName>
    </submittedName>
</protein>
<comment type="caution">
    <text evidence="2">The sequence shown here is derived from an EMBL/GenBank/DDBJ whole genome shotgun (WGS) entry which is preliminary data.</text>
</comment>
<feature type="compositionally biased region" description="Basic and acidic residues" evidence="1">
    <location>
        <begin position="232"/>
        <end position="241"/>
    </location>
</feature>
<dbReference type="PANTHER" id="PTHR36368">
    <property type="entry name" value="ATP-DEPENDENT CASEINOLYTIC PROTEASE/CROTONASE FAMILY PROTEIN"/>
    <property type="match status" value="1"/>
</dbReference>
<keyword evidence="3" id="KW-1185">Reference proteome</keyword>
<feature type="compositionally biased region" description="Polar residues" evidence="1">
    <location>
        <begin position="215"/>
        <end position="231"/>
    </location>
</feature>
<gene>
    <name evidence="2" type="ORF">NE237_030562</name>
</gene>
<proteinExistence type="predicted"/>
<evidence type="ECO:0000313" key="3">
    <source>
        <dbReference type="Proteomes" id="UP001141806"/>
    </source>
</evidence>
<dbReference type="Proteomes" id="UP001141806">
    <property type="component" value="Unassembled WGS sequence"/>
</dbReference>
<dbReference type="AlphaFoldDB" id="A0A9Q0GUG9"/>
<evidence type="ECO:0000256" key="1">
    <source>
        <dbReference type="SAM" id="MobiDB-lite"/>
    </source>
</evidence>
<accession>A0A9Q0GUG9</accession>
<dbReference type="EMBL" id="JAMYWD010000012">
    <property type="protein sequence ID" value="KAJ4953730.1"/>
    <property type="molecule type" value="Genomic_DNA"/>
</dbReference>
<name>A0A9Q0GUG9_9MAGN</name>
<dbReference type="PANTHER" id="PTHR36368:SF1">
    <property type="entry name" value="ATP-DEPENDENT CASEINOLYTIC PROTEASE_CROTONASE FAMILY PROTEIN"/>
    <property type="match status" value="1"/>
</dbReference>
<sequence length="342" mass="38393">MAANNGEPAGISNLNLRSCNFSIGERFESEIPDSSYSLSLPSEPPDIRNWFSSYQYESPALETGDGFSSGESQSKDRGLEDISRIKKDDLGQFKIISVRDVSRGRNSLNAFDGCQRFGNYDNQENQCLNKDNHLVCRKSCADESLEGKQEQSHDFIPLKDDEELYLNGRNALAELDAIEENTFSSLKTSRRSPEELLVKRIAEEKILETKVPATQVDQTLPANGASINRSTRSSDDKENDGKVFASDGGFISTRKNRIIKATDGKFPGRNRAIEENLRNESMSSRIDGKSVGVVRKALSERTNIQCEPIAEIAGKWRYPRKNKLDLGPPLKQLRLEQWVHRV</sequence>